<feature type="compositionally biased region" description="Basic and acidic residues" evidence="1">
    <location>
        <begin position="45"/>
        <end position="54"/>
    </location>
</feature>
<keyword evidence="3" id="KW-1185">Reference proteome</keyword>
<evidence type="ECO:0000313" key="3">
    <source>
        <dbReference type="Proteomes" id="UP001151760"/>
    </source>
</evidence>
<feature type="region of interest" description="Disordered" evidence="1">
    <location>
        <begin position="66"/>
        <end position="92"/>
    </location>
</feature>
<feature type="region of interest" description="Disordered" evidence="1">
    <location>
        <begin position="33"/>
        <end position="54"/>
    </location>
</feature>
<reference evidence="2" key="2">
    <citation type="submission" date="2022-01" db="EMBL/GenBank/DDBJ databases">
        <authorList>
            <person name="Yamashiro T."/>
            <person name="Shiraishi A."/>
            <person name="Satake H."/>
            <person name="Nakayama K."/>
        </authorList>
    </citation>
    <scope>NUCLEOTIDE SEQUENCE</scope>
</reference>
<organism evidence="2 3">
    <name type="scientific">Tanacetum coccineum</name>
    <dbReference type="NCBI Taxonomy" id="301880"/>
    <lineage>
        <taxon>Eukaryota</taxon>
        <taxon>Viridiplantae</taxon>
        <taxon>Streptophyta</taxon>
        <taxon>Embryophyta</taxon>
        <taxon>Tracheophyta</taxon>
        <taxon>Spermatophyta</taxon>
        <taxon>Magnoliopsida</taxon>
        <taxon>eudicotyledons</taxon>
        <taxon>Gunneridae</taxon>
        <taxon>Pentapetalae</taxon>
        <taxon>asterids</taxon>
        <taxon>campanulids</taxon>
        <taxon>Asterales</taxon>
        <taxon>Asteraceae</taxon>
        <taxon>Asteroideae</taxon>
        <taxon>Anthemideae</taxon>
        <taxon>Anthemidinae</taxon>
        <taxon>Tanacetum</taxon>
    </lineage>
</organism>
<reference evidence="2" key="1">
    <citation type="journal article" date="2022" name="Int. J. Mol. Sci.">
        <title>Draft Genome of Tanacetum Coccineum: Genomic Comparison of Closely Related Tanacetum-Family Plants.</title>
        <authorList>
            <person name="Yamashiro T."/>
            <person name="Shiraishi A."/>
            <person name="Nakayama K."/>
            <person name="Satake H."/>
        </authorList>
    </citation>
    <scope>NUCLEOTIDE SEQUENCE</scope>
</reference>
<evidence type="ECO:0000256" key="1">
    <source>
        <dbReference type="SAM" id="MobiDB-lite"/>
    </source>
</evidence>
<dbReference type="EMBL" id="BQNB010012538">
    <property type="protein sequence ID" value="GJT04823.1"/>
    <property type="molecule type" value="Genomic_DNA"/>
</dbReference>
<comment type="caution">
    <text evidence="2">The sequence shown here is derived from an EMBL/GenBank/DDBJ whole genome shotgun (WGS) entry which is preliminary data.</text>
</comment>
<name>A0ABQ5AR37_9ASTR</name>
<gene>
    <name evidence="2" type="ORF">Tco_0839285</name>
</gene>
<evidence type="ECO:0000313" key="2">
    <source>
        <dbReference type="EMBL" id="GJT04823.1"/>
    </source>
</evidence>
<protein>
    <submittedName>
        <fullName evidence="2">Uncharacterized protein</fullName>
    </submittedName>
</protein>
<sequence>MPTLSKENFLIGNFYTKFSVKMKPKRIKPDCHAGKPCDIMNPMVQDKDPNQLSSKEDRLEEAFNQLQNLPDFKDAPINTKPRSLKKEDLSEE</sequence>
<accession>A0ABQ5AR37</accession>
<proteinExistence type="predicted"/>
<dbReference type="Proteomes" id="UP001151760">
    <property type="component" value="Unassembled WGS sequence"/>
</dbReference>